<evidence type="ECO:0000256" key="1">
    <source>
        <dbReference type="ARBA" id="ARBA00022723"/>
    </source>
</evidence>
<dbReference type="PROSITE" id="PS01360">
    <property type="entry name" value="ZF_MYND_1"/>
    <property type="match status" value="1"/>
</dbReference>
<dbReference type="GO" id="GO:0008270">
    <property type="term" value="F:zinc ion binding"/>
    <property type="evidence" value="ECO:0007669"/>
    <property type="project" value="UniProtKB-KW"/>
</dbReference>
<sequence length="279" mass="31649">MPRQLAVDSSKARKRFTQCQQCYKGKDHAKLFVCAGCKVALYCSAKCQKEHWPFHKTICKQHQERVSHIASLDDQVLSKASTSTISDEPAVLLPSELTDEMRSFINKFGPALFQAGFNCVDIANHPMGWTQVVCYVILEHFSSISPTSRPWSRFRVLEAEPFPLVTLHLQWNPEQVKDFIERKQAQERHHQESGFLGSITIVLSCRHMDSDLPLVVHNTSFHGFGSHSKAELEISDDWRDKLKETVERMCGRGAFGYLETSETSEVSEPSGESYLTSPD</sequence>
<dbReference type="SUPFAM" id="SSF144232">
    <property type="entry name" value="HIT/MYND zinc finger-like"/>
    <property type="match status" value="1"/>
</dbReference>
<accession>A0A401H323</accession>
<feature type="domain" description="MYND-type" evidence="6">
    <location>
        <begin position="19"/>
        <end position="59"/>
    </location>
</feature>
<dbReference type="InterPro" id="IPR002893">
    <property type="entry name" value="Znf_MYND"/>
</dbReference>
<keyword evidence="8" id="KW-1185">Reference proteome</keyword>
<name>A0A401H323_9APHY</name>
<evidence type="ECO:0000256" key="2">
    <source>
        <dbReference type="ARBA" id="ARBA00022771"/>
    </source>
</evidence>
<evidence type="ECO:0000259" key="6">
    <source>
        <dbReference type="PROSITE" id="PS50865"/>
    </source>
</evidence>
<dbReference type="STRING" id="139825.A0A401H323"/>
<dbReference type="Gene3D" id="6.10.140.2220">
    <property type="match status" value="1"/>
</dbReference>
<evidence type="ECO:0000313" key="8">
    <source>
        <dbReference type="Proteomes" id="UP000287166"/>
    </source>
</evidence>
<dbReference type="RefSeq" id="XP_027619702.1">
    <property type="nucleotide sequence ID" value="XM_027763901.1"/>
</dbReference>
<gene>
    <name evidence="7" type="ORF">SCP_1401940</name>
</gene>
<organism evidence="7 8">
    <name type="scientific">Sparassis crispa</name>
    <dbReference type="NCBI Taxonomy" id="139825"/>
    <lineage>
        <taxon>Eukaryota</taxon>
        <taxon>Fungi</taxon>
        <taxon>Dikarya</taxon>
        <taxon>Basidiomycota</taxon>
        <taxon>Agaricomycotina</taxon>
        <taxon>Agaricomycetes</taxon>
        <taxon>Polyporales</taxon>
        <taxon>Sparassidaceae</taxon>
        <taxon>Sparassis</taxon>
    </lineage>
</organism>
<dbReference type="EMBL" id="BFAD01000014">
    <property type="protein sequence ID" value="GBE88789.1"/>
    <property type="molecule type" value="Genomic_DNA"/>
</dbReference>
<proteinExistence type="predicted"/>
<feature type="compositionally biased region" description="Low complexity" evidence="5">
    <location>
        <begin position="260"/>
        <end position="273"/>
    </location>
</feature>
<evidence type="ECO:0000256" key="4">
    <source>
        <dbReference type="PROSITE-ProRule" id="PRU00134"/>
    </source>
</evidence>
<feature type="region of interest" description="Disordered" evidence="5">
    <location>
        <begin position="260"/>
        <end position="279"/>
    </location>
</feature>
<dbReference type="GeneID" id="38785706"/>
<dbReference type="AlphaFoldDB" id="A0A401H323"/>
<dbReference type="InParanoid" id="A0A401H323"/>
<keyword evidence="1" id="KW-0479">Metal-binding</keyword>
<dbReference type="Proteomes" id="UP000287166">
    <property type="component" value="Unassembled WGS sequence"/>
</dbReference>
<protein>
    <recommendedName>
        <fullName evidence="6">MYND-type domain-containing protein</fullName>
    </recommendedName>
</protein>
<evidence type="ECO:0000313" key="7">
    <source>
        <dbReference type="EMBL" id="GBE88789.1"/>
    </source>
</evidence>
<comment type="caution">
    <text evidence="7">The sequence shown here is derived from an EMBL/GenBank/DDBJ whole genome shotgun (WGS) entry which is preliminary data.</text>
</comment>
<dbReference type="OrthoDB" id="2785498at2759"/>
<reference evidence="7 8" key="1">
    <citation type="journal article" date="2018" name="Sci. Rep.">
        <title>Genome sequence of the cauliflower mushroom Sparassis crispa (Hanabiratake) and its association with beneficial usage.</title>
        <authorList>
            <person name="Kiyama R."/>
            <person name="Furutani Y."/>
            <person name="Kawaguchi K."/>
            <person name="Nakanishi T."/>
        </authorList>
    </citation>
    <scope>NUCLEOTIDE SEQUENCE [LARGE SCALE GENOMIC DNA]</scope>
</reference>
<keyword evidence="3" id="KW-0862">Zinc</keyword>
<evidence type="ECO:0000256" key="3">
    <source>
        <dbReference type="ARBA" id="ARBA00022833"/>
    </source>
</evidence>
<dbReference type="PROSITE" id="PS50865">
    <property type="entry name" value="ZF_MYND_2"/>
    <property type="match status" value="1"/>
</dbReference>
<dbReference type="Pfam" id="PF01753">
    <property type="entry name" value="zf-MYND"/>
    <property type="match status" value="1"/>
</dbReference>
<evidence type="ECO:0000256" key="5">
    <source>
        <dbReference type="SAM" id="MobiDB-lite"/>
    </source>
</evidence>
<keyword evidence="2 4" id="KW-0863">Zinc-finger</keyword>